<evidence type="ECO:0000313" key="1">
    <source>
        <dbReference type="EMBL" id="OGK37380.1"/>
    </source>
</evidence>
<reference evidence="1 2" key="1">
    <citation type="journal article" date="2016" name="Nat. Commun.">
        <title>Thousands of microbial genomes shed light on interconnected biogeochemical processes in an aquifer system.</title>
        <authorList>
            <person name="Anantharaman K."/>
            <person name="Brown C.T."/>
            <person name="Hug L.A."/>
            <person name="Sharon I."/>
            <person name="Castelle C.J."/>
            <person name="Probst A.J."/>
            <person name="Thomas B.C."/>
            <person name="Singh A."/>
            <person name="Wilkins M.J."/>
            <person name="Karaoz U."/>
            <person name="Brodie E.L."/>
            <person name="Williams K.H."/>
            <person name="Hubbard S.S."/>
            <person name="Banfield J.F."/>
        </authorList>
    </citation>
    <scope>NUCLEOTIDE SEQUENCE [LARGE SCALE GENOMIC DNA]</scope>
</reference>
<dbReference type="EMBL" id="MGAC01000043">
    <property type="protein sequence ID" value="OGK37380.1"/>
    <property type="molecule type" value="Genomic_DNA"/>
</dbReference>
<organism evidence="1 2">
    <name type="scientific">Candidatus Roizmanbacteria bacterium RIFCSPHIGHO2_12_FULL_41_11</name>
    <dbReference type="NCBI Taxonomy" id="1802052"/>
    <lineage>
        <taxon>Bacteria</taxon>
        <taxon>Candidatus Roizmaniibacteriota</taxon>
    </lineage>
</organism>
<sequence length="71" mass="8157">MLQTMDEKSVNELLQQGNQYCKDVKAGKYFAKYLKGDKFIVGFSVETTNPAGNTLEDEQWLDQILSTFKFL</sequence>
<protein>
    <submittedName>
        <fullName evidence="1">Uncharacterized protein</fullName>
    </submittedName>
</protein>
<proteinExistence type="predicted"/>
<dbReference type="Proteomes" id="UP000176803">
    <property type="component" value="Unassembled WGS sequence"/>
</dbReference>
<dbReference type="AlphaFoldDB" id="A0A1F7I1Y8"/>
<comment type="caution">
    <text evidence="1">The sequence shown here is derived from an EMBL/GenBank/DDBJ whole genome shotgun (WGS) entry which is preliminary data.</text>
</comment>
<accession>A0A1F7I1Y8</accession>
<gene>
    <name evidence="1" type="ORF">A3F03_04315</name>
</gene>
<name>A0A1F7I1Y8_9BACT</name>
<evidence type="ECO:0000313" key="2">
    <source>
        <dbReference type="Proteomes" id="UP000176803"/>
    </source>
</evidence>